<feature type="chain" id="PRO_5012482548" evidence="2">
    <location>
        <begin position="30"/>
        <end position="333"/>
    </location>
</feature>
<dbReference type="EMBL" id="CP017757">
    <property type="protein sequence ID" value="AQV94681.1"/>
    <property type="molecule type" value="Genomic_DNA"/>
</dbReference>
<dbReference type="InterPro" id="IPR006311">
    <property type="entry name" value="TAT_signal"/>
</dbReference>
<proteinExistence type="inferred from homology"/>
<dbReference type="CDD" id="cd07012">
    <property type="entry name" value="PBP2_Bug_TTT"/>
    <property type="match status" value="1"/>
</dbReference>
<protein>
    <submittedName>
        <fullName evidence="3">ABC transporter substrate-binding protein</fullName>
    </submittedName>
</protein>
<sequence>MTIQLSRRRLLQAACGAAPALLAPSWLRAQAPYPSKPIVVKVAFPAGGPADESIRAAAVVMKRSLGQNVIADNLPGASGSICAMNVLRGASDGYTLLGTTGIDFLVAPLTMASARYSPEKFRLAGFAGISDFILVSNPTLSFKNVDEVIAYARNPKNRPLSLAHWGPGSGPHLVGADFQARTGVRFLEVPYKGAAPVTTDIAGAQVDLTFIPMGGPTYGMIKAGRFKPIGVASKARHPSLPDVPALSENKSLADFEYSQWAGVLAPPDTPDAVTARVLEAMNAWVASPESRARRSVNLQRAIEPMTMAQAQAFLTSEHAKLTRIAKNLRLAGQ</sequence>
<dbReference type="InterPro" id="IPR042100">
    <property type="entry name" value="Bug_dom1"/>
</dbReference>
<dbReference type="AlphaFoldDB" id="A0A1U9UR01"/>
<accession>A0A1U9UR01</accession>
<evidence type="ECO:0000256" key="2">
    <source>
        <dbReference type="SAM" id="SignalP"/>
    </source>
</evidence>
<evidence type="ECO:0000313" key="4">
    <source>
        <dbReference type="Proteomes" id="UP000189627"/>
    </source>
</evidence>
<dbReference type="PROSITE" id="PS51318">
    <property type="entry name" value="TAT"/>
    <property type="match status" value="1"/>
</dbReference>
<evidence type="ECO:0000256" key="1">
    <source>
        <dbReference type="ARBA" id="ARBA00006987"/>
    </source>
</evidence>
<dbReference type="PIRSF" id="PIRSF017082">
    <property type="entry name" value="YflP"/>
    <property type="match status" value="1"/>
</dbReference>
<dbReference type="OrthoDB" id="8678477at2"/>
<feature type="signal peptide" evidence="2">
    <location>
        <begin position="1"/>
        <end position="29"/>
    </location>
</feature>
<dbReference type="Gene3D" id="3.40.190.10">
    <property type="entry name" value="Periplasmic binding protein-like II"/>
    <property type="match status" value="1"/>
</dbReference>
<dbReference type="PANTHER" id="PTHR42928">
    <property type="entry name" value="TRICARBOXYLATE-BINDING PROTEIN"/>
    <property type="match status" value="1"/>
</dbReference>
<reference evidence="4" key="1">
    <citation type="submission" date="2017-02" db="EMBL/GenBank/DDBJ databases">
        <title>Complete genome sequence of Cupriavidus necator strain NH9, a 3-chlorobenzoate degrader.</title>
        <authorList>
            <person name="Moriuchi R."/>
            <person name="Dohra H."/>
            <person name="Ogawa N."/>
        </authorList>
    </citation>
    <scope>NUCLEOTIDE SEQUENCE [LARGE SCALE GENOMIC DNA]</scope>
    <source>
        <strain evidence="4">NH9</strain>
    </source>
</reference>
<dbReference type="InterPro" id="IPR005064">
    <property type="entry name" value="BUG"/>
</dbReference>
<dbReference type="Gene3D" id="3.40.190.150">
    <property type="entry name" value="Bordetella uptake gene, domain 1"/>
    <property type="match status" value="1"/>
</dbReference>
<organism evidence="3 4">
    <name type="scientific">Cupriavidus necator</name>
    <name type="common">Alcaligenes eutrophus</name>
    <name type="synonym">Ralstonia eutropha</name>
    <dbReference type="NCBI Taxonomy" id="106590"/>
    <lineage>
        <taxon>Bacteria</taxon>
        <taxon>Pseudomonadati</taxon>
        <taxon>Pseudomonadota</taxon>
        <taxon>Betaproteobacteria</taxon>
        <taxon>Burkholderiales</taxon>
        <taxon>Burkholderiaceae</taxon>
        <taxon>Cupriavidus</taxon>
    </lineage>
</organism>
<dbReference type="PANTHER" id="PTHR42928:SF5">
    <property type="entry name" value="BLR1237 PROTEIN"/>
    <property type="match status" value="1"/>
</dbReference>
<dbReference type="Pfam" id="PF03401">
    <property type="entry name" value="TctC"/>
    <property type="match status" value="1"/>
</dbReference>
<comment type="similarity">
    <text evidence="1">Belongs to the UPF0065 (bug) family.</text>
</comment>
<gene>
    <name evidence="3" type="ORF">BJN34_12400</name>
</gene>
<dbReference type="KEGG" id="cuh:BJN34_12400"/>
<evidence type="ECO:0000313" key="3">
    <source>
        <dbReference type="EMBL" id="AQV94681.1"/>
    </source>
</evidence>
<dbReference type="RefSeq" id="WP_078196878.1">
    <property type="nucleotide sequence ID" value="NZ_CP017757.2"/>
</dbReference>
<dbReference type="Proteomes" id="UP000189627">
    <property type="component" value="Chromosome 1"/>
</dbReference>
<name>A0A1U9UR01_CUPNE</name>
<keyword evidence="2" id="KW-0732">Signal</keyword>